<keyword evidence="1" id="KW-0732">Signal</keyword>
<comment type="caution">
    <text evidence="2">The sequence shown here is derived from an EMBL/GenBank/DDBJ whole genome shotgun (WGS) entry which is preliminary data.</text>
</comment>
<dbReference type="InterPro" id="IPR011051">
    <property type="entry name" value="RmlC_Cupin_sf"/>
</dbReference>
<gene>
    <name evidence="2" type="ORF">FDK13_03270</name>
</gene>
<feature type="signal peptide" evidence="1">
    <location>
        <begin position="1"/>
        <end position="20"/>
    </location>
</feature>
<organism evidence="2 3">
    <name type="scientific">Dyadobacter frigoris</name>
    <dbReference type="NCBI Taxonomy" id="2576211"/>
    <lineage>
        <taxon>Bacteria</taxon>
        <taxon>Pseudomonadati</taxon>
        <taxon>Bacteroidota</taxon>
        <taxon>Cytophagia</taxon>
        <taxon>Cytophagales</taxon>
        <taxon>Spirosomataceae</taxon>
        <taxon>Dyadobacter</taxon>
    </lineage>
</organism>
<evidence type="ECO:0000256" key="1">
    <source>
        <dbReference type="SAM" id="SignalP"/>
    </source>
</evidence>
<protein>
    <recommendedName>
        <fullName evidence="4">Cupin domain-containing protein</fullName>
    </recommendedName>
</protein>
<dbReference type="Gene3D" id="2.60.120.10">
    <property type="entry name" value="Jelly Rolls"/>
    <property type="match status" value="1"/>
</dbReference>
<dbReference type="SUPFAM" id="SSF51182">
    <property type="entry name" value="RmlC-like cupins"/>
    <property type="match status" value="1"/>
</dbReference>
<sequence length="167" mass="17581">MLLQILVISSLLATANAQNAAPFRGQLRLTQKEVIAKKAPEGKLAPGSSGYEAVKVIVLYGDPSKAGLYTILLEVEPNTTIAAHDHPDDRIGTVVSGTWHFGYGSKFDVAKLKTLPVGSVYSEGSGVNHFAQTGDTKVIVAITGYGPTGTTYVNAADDPTKKKPVAK</sequence>
<dbReference type="AlphaFoldDB" id="A0A4U6DC33"/>
<dbReference type="OrthoDB" id="7506908at2"/>
<proteinExistence type="predicted"/>
<dbReference type="CDD" id="cd06989">
    <property type="entry name" value="cupin_DRT102"/>
    <property type="match status" value="1"/>
</dbReference>
<evidence type="ECO:0000313" key="2">
    <source>
        <dbReference type="EMBL" id="TKT94375.1"/>
    </source>
</evidence>
<reference evidence="2 3" key="1">
    <citation type="submission" date="2019-05" db="EMBL/GenBank/DDBJ databases">
        <title>Dyadobacter AR-3-8 sp. nov., isolated from arctic soil.</title>
        <authorList>
            <person name="Chaudhary D.K."/>
        </authorList>
    </citation>
    <scope>NUCLEOTIDE SEQUENCE [LARGE SCALE GENOMIC DNA]</scope>
    <source>
        <strain evidence="2 3">AR-3-8</strain>
    </source>
</reference>
<dbReference type="Proteomes" id="UP000304900">
    <property type="component" value="Unassembled WGS sequence"/>
</dbReference>
<accession>A0A4U6DC33</accession>
<dbReference type="InterPro" id="IPR014710">
    <property type="entry name" value="RmlC-like_jellyroll"/>
</dbReference>
<name>A0A4U6DC33_9BACT</name>
<feature type="chain" id="PRO_5020425163" description="Cupin domain-containing protein" evidence="1">
    <location>
        <begin position="21"/>
        <end position="167"/>
    </location>
</feature>
<evidence type="ECO:0008006" key="4">
    <source>
        <dbReference type="Google" id="ProtNLM"/>
    </source>
</evidence>
<keyword evidence="3" id="KW-1185">Reference proteome</keyword>
<dbReference type="EMBL" id="SZVO01000001">
    <property type="protein sequence ID" value="TKT94375.1"/>
    <property type="molecule type" value="Genomic_DNA"/>
</dbReference>
<evidence type="ECO:0000313" key="3">
    <source>
        <dbReference type="Proteomes" id="UP000304900"/>
    </source>
</evidence>